<dbReference type="RefSeq" id="WP_054754191.1">
    <property type="nucleotide sequence ID" value="NZ_JBHUMZ010000049.1"/>
</dbReference>
<evidence type="ECO:0000256" key="3">
    <source>
        <dbReference type="PROSITE-ProRule" id="PRU00335"/>
    </source>
</evidence>
<evidence type="ECO:0000313" key="5">
    <source>
        <dbReference type="EMBL" id="MFD2639955.1"/>
    </source>
</evidence>
<reference evidence="6" key="1">
    <citation type="journal article" date="2019" name="Int. J. Syst. Evol. Microbiol.">
        <title>The Global Catalogue of Microorganisms (GCM) 10K type strain sequencing project: providing services to taxonomists for standard genome sequencing and annotation.</title>
        <authorList>
            <consortium name="The Broad Institute Genomics Platform"/>
            <consortium name="The Broad Institute Genome Sequencing Center for Infectious Disease"/>
            <person name="Wu L."/>
            <person name="Ma J."/>
        </authorList>
    </citation>
    <scope>NUCLEOTIDE SEQUENCE [LARGE SCALE GENOMIC DNA]</scope>
    <source>
        <strain evidence="6">TISTR 1571</strain>
    </source>
</reference>
<dbReference type="InterPro" id="IPR001647">
    <property type="entry name" value="HTH_TetR"/>
</dbReference>
<dbReference type="Proteomes" id="UP001597452">
    <property type="component" value="Unassembled WGS sequence"/>
</dbReference>
<evidence type="ECO:0000259" key="4">
    <source>
        <dbReference type="PROSITE" id="PS50977"/>
    </source>
</evidence>
<dbReference type="PRINTS" id="PR00455">
    <property type="entry name" value="HTHTETR"/>
</dbReference>
<organism evidence="5 6">
    <name type="scientific">Piscibacillus salipiscarius</name>
    <dbReference type="NCBI Taxonomy" id="299480"/>
    <lineage>
        <taxon>Bacteria</taxon>
        <taxon>Bacillati</taxon>
        <taxon>Bacillota</taxon>
        <taxon>Bacilli</taxon>
        <taxon>Bacillales</taxon>
        <taxon>Bacillaceae</taxon>
        <taxon>Piscibacillus</taxon>
    </lineage>
</organism>
<dbReference type="SUPFAM" id="SSF46689">
    <property type="entry name" value="Homeodomain-like"/>
    <property type="match status" value="1"/>
</dbReference>
<dbReference type="InterPro" id="IPR041490">
    <property type="entry name" value="KstR2_TetR_C"/>
</dbReference>
<name>A0ABW5QE21_9BACI</name>
<dbReference type="Gene3D" id="1.10.357.10">
    <property type="entry name" value="Tetracycline Repressor, domain 2"/>
    <property type="match status" value="1"/>
</dbReference>
<evidence type="ECO:0000313" key="6">
    <source>
        <dbReference type="Proteomes" id="UP001597452"/>
    </source>
</evidence>
<keyword evidence="6" id="KW-1185">Reference proteome</keyword>
<comment type="caution">
    <text evidence="5">The sequence shown here is derived from an EMBL/GenBank/DDBJ whole genome shotgun (WGS) entry which is preliminary data.</text>
</comment>
<dbReference type="Gene3D" id="1.10.10.60">
    <property type="entry name" value="Homeodomain-like"/>
    <property type="match status" value="1"/>
</dbReference>
<accession>A0ABW5QE21</accession>
<dbReference type="PROSITE" id="PS50977">
    <property type="entry name" value="HTH_TETR_2"/>
    <property type="match status" value="1"/>
</dbReference>
<feature type="domain" description="HTH tetR-type" evidence="4">
    <location>
        <begin position="1"/>
        <end position="59"/>
    </location>
</feature>
<dbReference type="InterPro" id="IPR023772">
    <property type="entry name" value="DNA-bd_HTH_TetR-type_CS"/>
</dbReference>
<dbReference type="Pfam" id="PF17932">
    <property type="entry name" value="TetR_C_24"/>
    <property type="match status" value="1"/>
</dbReference>
<protein>
    <submittedName>
        <fullName evidence="5">TetR/AcrR family transcriptional regulator</fullName>
    </submittedName>
</protein>
<keyword evidence="1" id="KW-0678">Repressor</keyword>
<sequence length="187" mass="21988">MKEKIMETSIRLFGKKGFTETSVQDIVNEIGVTKGTFYYYFTSKEEVLAMIHYEFISNILNKQEEVLSNSSLDFKEKLDQIVKVLTYEIKNNGQSARIFFREMRHISQDQLERISPKRHKFRKNLEQLVKEGIEKGQFKDHVRPDILSFAILGITNWSYFWYDPTGPIKEDELAEGYVDFVLNGLLK</sequence>
<dbReference type="InterPro" id="IPR050624">
    <property type="entry name" value="HTH-type_Tx_Regulator"/>
</dbReference>
<dbReference type="InterPro" id="IPR009057">
    <property type="entry name" value="Homeodomain-like_sf"/>
</dbReference>
<dbReference type="PANTHER" id="PTHR43479">
    <property type="entry name" value="ACREF/ENVCD OPERON REPRESSOR-RELATED"/>
    <property type="match status" value="1"/>
</dbReference>
<proteinExistence type="predicted"/>
<dbReference type="SUPFAM" id="SSF48498">
    <property type="entry name" value="Tetracyclin repressor-like, C-terminal domain"/>
    <property type="match status" value="1"/>
</dbReference>
<dbReference type="EMBL" id="JBHUMZ010000049">
    <property type="protein sequence ID" value="MFD2639955.1"/>
    <property type="molecule type" value="Genomic_DNA"/>
</dbReference>
<dbReference type="PANTHER" id="PTHR43479:SF11">
    <property type="entry name" value="ACREF_ENVCD OPERON REPRESSOR-RELATED"/>
    <property type="match status" value="1"/>
</dbReference>
<evidence type="ECO:0000256" key="2">
    <source>
        <dbReference type="ARBA" id="ARBA00023125"/>
    </source>
</evidence>
<dbReference type="Pfam" id="PF00440">
    <property type="entry name" value="TetR_N"/>
    <property type="match status" value="1"/>
</dbReference>
<dbReference type="InterPro" id="IPR036271">
    <property type="entry name" value="Tet_transcr_reg_TetR-rel_C_sf"/>
</dbReference>
<gene>
    <name evidence="5" type="ORF">ACFSW4_13885</name>
</gene>
<feature type="DNA-binding region" description="H-T-H motif" evidence="3">
    <location>
        <begin position="22"/>
        <end position="41"/>
    </location>
</feature>
<keyword evidence="2 3" id="KW-0238">DNA-binding</keyword>
<evidence type="ECO:0000256" key="1">
    <source>
        <dbReference type="ARBA" id="ARBA00022491"/>
    </source>
</evidence>
<dbReference type="PROSITE" id="PS01081">
    <property type="entry name" value="HTH_TETR_1"/>
    <property type="match status" value="1"/>
</dbReference>